<protein>
    <submittedName>
        <fullName evidence="2">Universal stress protein UspA</fullName>
    </submittedName>
</protein>
<evidence type="ECO:0000313" key="3">
    <source>
        <dbReference type="Proteomes" id="UP000239772"/>
    </source>
</evidence>
<gene>
    <name evidence="2" type="ORF">SLNSH_12055</name>
</gene>
<dbReference type="OrthoDB" id="9813682at2"/>
<dbReference type="Proteomes" id="UP000239772">
    <property type="component" value="Unassembled WGS sequence"/>
</dbReference>
<dbReference type="AlphaFoldDB" id="A0A2T1HT57"/>
<dbReference type="Pfam" id="PF00582">
    <property type="entry name" value="Usp"/>
    <property type="match status" value="1"/>
</dbReference>
<dbReference type="CDD" id="cd00293">
    <property type="entry name" value="USP-like"/>
    <property type="match status" value="1"/>
</dbReference>
<proteinExistence type="predicted"/>
<name>A0A2T1HT57_9HYPH</name>
<evidence type="ECO:0000259" key="1">
    <source>
        <dbReference type="Pfam" id="PF00582"/>
    </source>
</evidence>
<keyword evidence="3" id="KW-1185">Reference proteome</keyword>
<feature type="domain" description="UspA" evidence="1">
    <location>
        <begin position="16"/>
        <end position="151"/>
    </location>
</feature>
<organism evidence="2 3">
    <name type="scientific">Alsobacter soli</name>
    <dbReference type="NCBI Taxonomy" id="2109933"/>
    <lineage>
        <taxon>Bacteria</taxon>
        <taxon>Pseudomonadati</taxon>
        <taxon>Pseudomonadota</taxon>
        <taxon>Alphaproteobacteria</taxon>
        <taxon>Hyphomicrobiales</taxon>
        <taxon>Alsobacteraceae</taxon>
        <taxon>Alsobacter</taxon>
    </lineage>
</organism>
<dbReference type="Gene3D" id="3.40.50.12370">
    <property type="match status" value="1"/>
</dbReference>
<evidence type="ECO:0000313" key="2">
    <source>
        <dbReference type="EMBL" id="PSC04814.1"/>
    </source>
</evidence>
<dbReference type="EMBL" id="PVZS01000011">
    <property type="protein sequence ID" value="PSC04814.1"/>
    <property type="molecule type" value="Genomic_DNA"/>
</dbReference>
<comment type="caution">
    <text evidence="2">The sequence shown here is derived from an EMBL/GenBank/DDBJ whole genome shotgun (WGS) entry which is preliminary data.</text>
</comment>
<reference evidence="3" key="1">
    <citation type="submission" date="2018-03" db="EMBL/GenBank/DDBJ databases">
        <authorList>
            <person name="Sun L."/>
            <person name="Liu H."/>
            <person name="Chen W."/>
            <person name="Huang K."/>
            <person name="Liu W."/>
            <person name="Gao X."/>
        </authorList>
    </citation>
    <scope>NUCLEOTIDE SEQUENCE [LARGE SCALE GENOMIC DNA]</scope>
    <source>
        <strain evidence="3">SH9</strain>
    </source>
</reference>
<dbReference type="InterPro" id="IPR006016">
    <property type="entry name" value="UspA"/>
</dbReference>
<accession>A0A2T1HT57</accession>
<dbReference type="SUPFAM" id="SSF52402">
    <property type="entry name" value="Adenine nucleotide alpha hydrolases-like"/>
    <property type="match status" value="1"/>
</dbReference>
<sequence length="165" mass="17194">MTVKPRRSYEAGHRPKFLVIVDETEECDRAVYFAARRAGRVGAELALLAVISPPEFQHWLGVGTVMEAEAGEEAQRRLDVASACARDLTGADPQLVIRTGAKAEQVLAVIEEDEDIALLVLAAGSGPDGPGPLVAGLAGKGAASFPVPIAIVPGGLSDRDIDALA</sequence>
<dbReference type="RefSeq" id="WP_106337240.1">
    <property type="nucleotide sequence ID" value="NZ_PVZS01000011.1"/>
</dbReference>